<dbReference type="Pfam" id="PF06808">
    <property type="entry name" value="DctM"/>
    <property type="match status" value="1"/>
</dbReference>
<dbReference type="PANTHER" id="PTHR33362">
    <property type="entry name" value="SIALIC ACID TRAP TRANSPORTER PERMEASE PROTEIN SIAT-RELATED"/>
    <property type="match status" value="1"/>
</dbReference>
<feature type="transmembrane region" description="Helical" evidence="7">
    <location>
        <begin position="7"/>
        <end position="34"/>
    </location>
</feature>
<evidence type="ECO:0000256" key="2">
    <source>
        <dbReference type="ARBA" id="ARBA00022475"/>
    </source>
</evidence>
<dbReference type="InterPro" id="IPR010656">
    <property type="entry name" value="DctM"/>
</dbReference>
<dbReference type="NCBIfam" id="TIGR00786">
    <property type="entry name" value="dctM"/>
    <property type="match status" value="1"/>
</dbReference>
<evidence type="ECO:0000256" key="5">
    <source>
        <dbReference type="ARBA" id="ARBA00022989"/>
    </source>
</evidence>
<dbReference type="GO" id="GO:0005886">
    <property type="term" value="C:plasma membrane"/>
    <property type="evidence" value="ECO:0007669"/>
    <property type="project" value="UniProtKB-SubCell"/>
</dbReference>
<protein>
    <recommendedName>
        <fullName evidence="7">TRAP transporter large permease protein</fullName>
    </recommendedName>
</protein>
<dbReference type="RefSeq" id="WP_156942230.1">
    <property type="nucleotide sequence ID" value="NZ_ARYH01000001.1"/>
</dbReference>
<feature type="transmembrane region" description="Helical" evidence="7">
    <location>
        <begin position="266"/>
        <end position="299"/>
    </location>
</feature>
<dbReference type="eggNOG" id="COG1593">
    <property type="taxonomic scope" value="Bacteria"/>
</dbReference>
<evidence type="ECO:0000256" key="3">
    <source>
        <dbReference type="ARBA" id="ARBA00022519"/>
    </source>
</evidence>
<feature type="transmembrane region" description="Helical" evidence="7">
    <location>
        <begin position="54"/>
        <end position="71"/>
    </location>
</feature>
<name>A0A069E9N5_9PROT</name>
<dbReference type="AlphaFoldDB" id="A0A069E9N5"/>
<comment type="subunit">
    <text evidence="7">The complex comprises the extracytoplasmic solute receptor protein and the two transmembrane proteins.</text>
</comment>
<dbReference type="OrthoDB" id="9790209at2"/>
<dbReference type="EMBL" id="ARYH01000001">
    <property type="protein sequence ID" value="KCZ86191.1"/>
    <property type="molecule type" value="Genomic_DNA"/>
</dbReference>
<feature type="transmembrane region" description="Helical" evidence="7">
    <location>
        <begin position="393"/>
        <end position="411"/>
    </location>
</feature>
<keyword evidence="2" id="KW-1003">Cell membrane</keyword>
<feature type="transmembrane region" description="Helical" evidence="7">
    <location>
        <begin position="240"/>
        <end position="259"/>
    </location>
</feature>
<comment type="similarity">
    <text evidence="7">Belongs to the TRAP transporter large permease family.</text>
</comment>
<keyword evidence="10" id="KW-1185">Reference proteome</keyword>
<feature type="transmembrane region" description="Helical" evidence="7">
    <location>
        <begin position="215"/>
        <end position="234"/>
    </location>
</feature>
<keyword evidence="3 7" id="KW-0997">Cell inner membrane</keyword>
<accession>A0A069E9N5</accession>
<comment type="caution">
    <text evidence="7">Lacks conserved residue(s) required for the propagation of feature annotation.</text>
</comment>
<dbReference type="PIRSF" id="PIRSF006066">
    <property type="entry name" value="HI0050"/>
    <property type="match status" value="1"/>
</dbReference>
<feature type="transmembrane region" description="Helical" evidence="7">
    <location>
        <begin position="135"/>
        <end position="163"/>
    </location>
</feature>
<proteinExistence type="inferred from homology"/>
<dbReference type="Proteomes" id="UP000027446">
    <property type="component" value="Unassembled WGS sequence"/>
</dbReference>
<keyword evidence="5 7" id="KW-1133">Transmembrane helix</keyword>
<feature type="transmembrane region" description="Helical" evidence="7">
    <location>
        <begin position="305"/>
        <end position="325"/>
    </location>
</feature>
<keyword evidence="6 7" id="KW-0472">Membrane</keyword>
<dbReference type="STRING" id="1280949.HAD_10910"/>
<evidence type="ECO:0000256" key="4">
    <source>
        <dbReference type="ARBA" id="ARBA00022692"/>
    </source>
</evidence>
<evidence type="ECO:0000313" key="9">
    <source>
        <dbReference type="EMBL" id="KCZ86191.1"/>
    </source>
</evidence>
<dbReference type="PANTHER" id="PTHR33362:SF2">
    <property type="entry name" value="TRAP TRANSPORTER LARGE PERMEASE PROTEIN"/>
    <property type="match status" value="1"/>
</dbReference>
<evidence type="ECO:0000256" key="7">
    <source>
        <dbReference type="RuleBase" id="RU369079"/>
    </source>
</evidence>
<dbReference type="PATRIC" id="fig|1280949.3.peg.2233"/>
<evidence type="ECO:0000256" key="1">
    <source>
        <dbReference type="ARBA" id="ARBA00004429"/>
    </source>
</evidence>
<dbReference type="GO" id="GO:0022857">
    <property type="term" value="F:transmembrane transporter activity"/>
    <property type="evidence" value="ECO:0007669"/>
    <property type="project" value="UniProtKB-UniRule"/>
</dbReference>
<dbReference type="InterPro" id="IPR004681">
    <property type="entry name" value="TRAP_DctM"/>
</dbReference>
<evidence type="ECO:0000256" key="6">
    <source>
        <dbReference type="ARBA" id="ARBA00023136"/>
    </source>
</evidence>
<keyword evidence="7" id="KW-0813">Transport</keyword>
<comment type="caution">
    <text evidence="9">The sequence shown here is derived from an EMBL/GenBank/DDBJ whole genome shotgun (WGS) entry which is preliminary data.</text>
</comment>
<feature type="transmembrane region" description="Helical" evidence="7">
    <location>
        <begin position="169"/>
        <end position="194"/>
    </location>
</feature>
<keyword evidence="4 7" id="KW-0812">Transmembrane</keyword>
<comment type="function">
    <text evidence="7">Part of the tripartite ATP-independent periplasmic (TRAP) transport system.</text>
</comment>
<reference evidence="9 10" key="1">
    <citation type="journal article" date="2014" name="Antonie Van Leeuwenhoek">
        <title>Hyphomonas beringensis sp. nov. and Hyphomonas chukchiensis sp. nov., isolated from surface seawater of the Bering Sea and Chukchi Sea.</title>
        <authorList>
            <person name="Li C."/>
            <person name="Lai Q."/>
            <person name="Li G."/>
            <person name="Dong C."/>
            <person name="Wang J."/>
            <person name="Liao Y."/>
            <person name="Shao Z."/>
        </authorList>
    </citation>
    <scope>NUCLEOTIDE SEQUENCE [LARGE SCALE GENOMIC DNA]</scope>
    <source>
        <strain evidence="9 10">MHS-3</strain>
    </source>
</reference>
<feature type="transmembrane region" description="Helical" evidence="7">
    <location>
        <begin position="355"/>
        <end position="381"/>
    </location>
</feature>
<organism evidence="9 10">
    <name type="scientific">Hyphomonas adhaerens MHS-3</name>
    <dbReference type="NCBI Taxonomy" id="1280949"/>
    <lineage>
        <taxon>Bacteria</taxon>
        <taxon>Pseudomonadati</taxon>
        <taxon>Pseudomonadota</taxon>
        <taxon>Alphaproteobacteria</taxon>
        <taxon>Hyphomonadales</taxon>
        <taxon>Hyphomonadaceae</taxon>
        <taxon>Hyphomonas</taxon>
    </lineage>
</organism>
<feature type="domain" description="TRAP C4-dicarboxylate transport system permease DctM subunit" evidence="8">
    <location>
        <begin position="7"/>
        <end position="414"/>
    </location>
</feature>
<sequence length="425" mass="44058">MSRIAAFIMLLLTALLGVGLAYVMGVAGILGFYVAGLGDFLQALPRRAFSQLDVFALMAMPLFVLVGELMNRGGITRSLINLASLVVGRSRGGLGHVNVASSVFFAGVSGSAMADAAALSSTLVPAMKENGYSGVYAGAITAASSVIGPLIPPSIILIFYGAIMNVDVAALFAASIVPGLLLSLALFAANAIFARLHNHPSLNERPPFFRTVRKAGPAMLLPFIIIAGIVFGVVTPTEAAALAVVTALLIIALGGELKLANVKEAVFGATIFTGAIFAIIFAAASINFLAAVVGAPAIIAAWLDAHALSLNTYLAVLTIIFILVGMVLDTQIALILLAPILVPAAYTLGADPVHLGVIVCFTITLGLITPPLGGVVLIVSAATRESYWALMKVLMPFILIEFAVLFLLLYVPDIVLTLPRVLGLL</sequence>
<evidence type="ECO:0000259" key="8">
    <source>
        <dbReference type="Pfam" id="PF06808"/>
    </source>
</evidence>
<comment type="subcellular location">
    <subcellularLocation>
        <location evidence="1 7">Cell inner membrane</location>
        <topology evidence="1 7">Multi-pass membrane protein</topology>
    </subcellularLocation>
</comment>
<evidence type="ECO:0000313" key="10">
    <source>
        <dbReference type="Proteomes" id="UP000027446"/>
    </source>
</evidence>
<gene>
    <name evidence="9" type="ORF">HAD_10910</name>
</gene>